<name>A0ABU4GSN3_9CLOT</name>
<comment type="caution">
    <text evidence="2">The sequence shown here is derived from an EMBL/GenBank/DDBJ whole genome shotgun (WGS) entry which is preliminary data.</text>
</comment>
<feature type="transmembrane region" description="Helical" evidence="1">
    <location>
        <begin position="6"/>
        <end position="26"/>
    </location>
</feature>
<dbReference type="Pfam" id="PF12650">
    <property type="entry name" value="DUF3784"/>
    <property type="match status" value="1"/>
</dbReference>
<keyword evidence="1" id="KW-1133">Transmembrane helix</keyword>
<evidence type="ECO:0000313" key="3">
    <source>
        <dbReference type="Proteomes" id="UP001276854"/>
    </source>
</evidence>
<keyword evidence="3" id="KW-1185">Reference proteome</keyword>
<accession>A0ABU4GSN3</accession>
<reference evidence="2 3" key="1">
    <citation type="submission" date="2023-10" db="EMBL/GenBank/DDBJ databases">
        <title>A novel Glycoside Hydrolase 43-Like Enzyme from Clostrdium boliviensis is an Endo-xylanase, and a Candidate for Xylooligosaccharides Production from Different Xylan Substrates.</title>
        <authorList>
            <person name="Alvarez M.T."/>
            <person name="Rocabado-Villegas L.R."/>
            <person name="Salas-Veizaga D.M."/>
            <person name="Linares-Pasten J.A."/>
            <person name="Gudmundsdottir E.E."/>
            <person name="Hreggvidsson G.O."/>
            <person name="Adlercreutz P."/>
            <person name="Nordberg Karlsson E."/>
        </authorList>
    </citation>
    <scope>NUCLEOTIDE SEQUENCE [LARGE SCALE GENOMIC DNA]</scope>
    <source>
        <strain evidence="2 3">E-1</strain>
    </source>
</reference>
<dbReference type="InterPro" id="IPR017259">
    <property type="entry name" value="UCP037672"/>
</dbReference>
<keyword evidence="1" id="KW-0812">Transmembrane</keyword>
<protein>
    <submittedName>
        <fullName evidence="2">DUF3784 domain-containing protein</fullName>
    </submittedName>
</protein>
<dbReference type="EMBL" id="JAWONS010000329">
    <property type="protein sequence ID" value="MDW2800643.1"/>
    <property type="molecule type" value="Genomic_DNA"/>
</dbReference>
<gene>
    <name evidence="2" type="ORF">RZO55_24035</name>
</gene>
<feature type="transmembrane region" description="Helical" evidence="1">
    <location>
        <begin position="60"/>
        <end position="76"/>
    </location>
</feature>
<sequence length="109" mass="12512">MTMTIFLILVDISTAIIMFLMGWGFYISNGKASMFLTGYNMRSEKDRKTHDEEVNMCKNYGIRMMIMGVPFIIGAVIDFYKGGAGCTFAWIVWIILFVLLVIKRYQLEG</sequence>
<keyword evidence="1" id="KW-0472">Membrane</keyword>
<proteinExistence type="predicted"/>
<evidence type="ECO:0000256" key="1">
    <source>
        <dbReference type="SAM" id="Phobius"/>
    </source>
</evidence>
<organism evidence="2 3">
    <name type="scientific">Clostridium boliviensis</name>
    <dbReference type="NCBI Taxonomy" id="318465"/>
    <lineage>
        <taxon>Bacteria</taxon>
        <taxon>Bacillati</taxon>
        <taxon>Bacillota</taxon>
        <taxon>Clostridia</taxon>
        <taxon>Eubacteriales</taxon>
        <taxon>Clostridiaceae</taxon>
        <taxon>Clostridium</taxon>
    </lineage>
</organism>
<evidence type="ECO:0000313" key="2">
    <source>
        <dbReference type="EMBL" id="MDW2800643.1"/>
    </source>
</evidence>
<feature type="transmembrane region" description="Helical" evidence="1">
    <location>
        <begin position="82"/>
        <end position="102"/>
    </location>
</feature>
<dbReference type="Proteomes" id="UP001276854">
    <property type="component" value="Unassembled WGS sequence"/>
</dbReference>